<reference evidence="3 4" key="1">
    <citation type="submission" date="2024-09" db="EMBL/GenBank/DDBJ databases">
        <title>Chromosome-scale assembly of Riccia fluitans.</title>
        <authorList>
            <person name="Paukszto L."/>
            <person name="Sawicki J."/>
            <person name="Karawczyk K."/>
            <person name="Piernik-Szablinska J."/>
            <person name="Szczecinska M."/>
            <person name="Mazdziarz M."/>
        </authorList>
    </citation>
    <scope>NUCLEOTIDE SEQUENCE [LARGE SCALE GENOMIC DNA]</scope>
    <source>
        <strain evidence="3">Rf_01</strain>
        <tissue evidence="3">Aerial parts of the thallus</tissue>
    </source>
</reference>
<evidence type="ECO:0000256" key="1">
    <source>
        <dbReference type="ARBA" id="ARBA00038090"/>
    </source>
</evidence>
<dbReference type="Proteomes" id="UP001605036">
    <property type="component" value="Unassembled WGS sequence"/>
</dbReference>
<keyword evidence="4" id="KW-1185">Reference proteome</keyword>
<evidence type="ECO:0000313" key="4">
    <source>
        <dbReference type="Proteomes" id="UP001605036"/>
    </source>
</evidence>
<dbReference type="PANTHER" id="PTHR28532:SF1">
    <property type="entry name" value="ORAL CANCER OVEREXPRESSED 1"/>
    <property type="match status" value="1"/>
</dbReference>
<comment type="caution">
    <text evidence="3">The sequence shown here is derived from an EMBL/GenBank/DDBJ whole genome shotgun (WGS) entry which is preliminary data.</text>
</comment>
<comment type="similarity">
    <text evidence="1">Belongs to the LTO1 family.</text>
</comment>
<evidence type="ECO:0000259" key="2">
    <source>
        <dbReference type="Pfam" id="PF09811"/>
    </source>
</evidence>
<name>A0ABD1YSD4_9MARC</name>
<dbReference type="Pfam" id="PF09811">
    <property type="entry name" value="Yae1_N"/>
    <property type="match status" value="1"/>
</dbReference>
<accession>A0ABD1YSD4</accession>
<dbReference type="PANTHER" id="PTHR28532">
    <property type="entry name" value="GEO13458P1"/>
    <property type="match status" value="1"/>
</dbReference>
<feature type="domain" description="Essential protein Yae1 N-terminal" evidence="2">
    <location>
        <begin position="60"/>
        <end position="97"/>
    </location>
</feature>
<dbReference type="InterPro" id="IPR052436">
    <property type="entry name" value="LTO1_adapter"/>
</dbReference>
<dbReference type="EMBL" id="JBHFFA010000003">
    <property type="protein sequence ID" value="KAL2633344.1"/>
    <property type="molecule type" value="Genomic_DNA"/>
</dbReference>
<dbReference type="AlphaFoldDB" id="A0ABD1YSD4"/>
<evidence type="ECO:0000313" key="3">
    <source>
        <dbReference type="EMBL" id="KAL2633344.1"/>
    </source>
</evidence>
<gene>
    <name evidence="3" type="ORF">R1flu_004823</name>
</gene>
<protein>
    <recommendedName>
        <fullName evidence="2">Essential protein Yae1 N-terminal domain-containing protein</fullName>
    </recommendedName>
</protein>
<organism evidence="3 4">
    <name type="scientific">Riccia fluitans</name>
    <dbReference type="NCBI Taxonomy" id="41844"/>
    <lineage>
        <taxon>Eukaryota</taxon>
        <taxon>Viridiplantae</taxon>
        <taxon>Streptophyta</taxon>
        <taxon>Embryophyta</taxon>
        <taxon>Marchantiophyta</taxon>
        <taxon>Marchantiopsida</taxon>
        <taxon>Marchantiidae</taxon>
        <taxon>Marchantiales</taxon>
        <taxon>Ricciaceae</taxon>
        <taxon>Riccia</taxon>
    </lineage>
</organism>
<dbReference type="InterPro" id="IPR019191">
    <property type="entry name" value="Essential_protein_Yae1_N"/>
</dbReference>
<sequence>MKVKKALWFDRTYRPGNIDGSSRQYLRAVLCTTRLVVREASRSKGRSVAQIRKLRHPDSFDEGFADGIEAGREEGREVGLKTGFEVGEEIGFYTGCADIWSATVDIDDSAFSARARRSIKQLEELLRAYPLSNPEDERVTDSLDKIRLKFQAVLSMLSLQLDYPGHPKARSAEDVSF</sequence>
<proteinExistence type="inferred from homology"/>